<keyword evidence="21" id="KW-1185">Reference proteome</keyword>
<dbReference type="FunFam" id="3.50.30.30:FF:000045">
    <property type="entry name" value="Predicted protein"/>
    <property type="match status" value="1"/>
</dbReference>
<evidence type="ECO:0000256" key="4">
    <source>
        <dbReference type="ARBA" id="ARBA00022438"/>
    </source>
</evidence>
<dbReference type="InterPro" id="IPR039373">
    <property type="entry name" value="Peptidase_M28B"/>
</dbReference>
<dbReference type="Gene3D" id="3.50.30.30">
    <property type="match status" value="1"/>
</dbReference>
<evidence type="ECO:0000259" key="18">
    <source>
        <dbReference type="Pfam" id="PF04253"/>
    </source>
</evidence>
<dbReference type="FunFam" id="1.20.930.40:FF:000001">
    <property type="entry name" value="N-acetylated-alpha-linked acidic dipeptidase 2"/>
    <property type="match status" value="1"/>
</dbReference>
<evidence type="ECO:0000256" key="16">
    <source>
        <dbReference type="SAM" id="Phobius"/>
    </source>
</evidence>
<dbReference type="InterPro" id="IPR007365">
    <property type="entry name" value="TFR-like_dimer_dom"/>
</dbReference>
<dbReference type="InterPro" id="IPR007484">
    <property type="entry name" value="Peptidase_M28"/>
</dbReference>
<dbReference type="EMBL" id="CAIIXF020000001">
    <property type="protein sequence ID" value="CAH1773061.1"/>
    <property type="molecule type" value="Genomic_DNA"/>
</dbReference>
<dbReference type="InterPro" id="IPR036757">
    <property type="entry name" value="TFR-like_dimer_dom_sf"/>
</dbReference>
<gene>
    <name evidence="20" type="ORF">OFUS_LOCUS711</name>
</gene>
<dbReference type="GO" id="GO:0016324">
    <property type="term" value="C:apical plasma membrane"/>
    <property type="evidence" value="ECO:0007669"/>
    <property type="project" value="UniProtKB-SubCell"/>
</dbReference>
<evidence type="ECO:0000313" key="21">
    <source>
        <dbReference type="Proteomes" id="UP000749559"/>
    </source>
</evidence>
<keyword evidence="16" id="KW-0812">Transmembrane</keyword>
<dbReference type="SUPFAM" id="SSF52025">
    <property type="entry name" value="PA domain"/>
    <property type="match status" value="1"/>
</dbReference>
<comment type="cofactor">
    <cofactor evidence="1">
        <name>Zn(2+)</name>
        <dbReference type="ChEBI" id="CHEBI:29105"/>
    </cofactor>
</comment>
<dbReference type="InterPro" id="IPR003137">
    <property type="entry name" value="PA_domain"/>
</dbReference>
<dbReference type="GO" id="GO:0004180">
    <property type="term" value="F:carboxypeptidase activity"/>
    <property type="evidence" value="ECO:0007669"/>
    <property type="project" value="TreeGrafter"/>
</dbReference>
<accession>A0A8S4MY10</accession>
<keyword evidence="5" id="KW-0645">Protease</keyword>
<evidence type="ECO:0000256" key="2">
    <source>
        <dbReference type="ARBA" id="ARBA00004221"/>
    </source>
</evidence>
<dbReference type="CDD" id="cd02121">
    <property type="entry name" value="PA_GCPII_like"/>
    <property type="match status" value="1"/>
</dbReference>
<comment type="function">
    <text evidence="13">Aminopeptidase with broad substrate specificity. Has lower activity with substrates that have Asp or Glu in the P2' position, or Pro in the P3' position. Lacks activity with substrates that have both Pro in the P3' position and Asp or Glu in the P2' position. Lacks carboxypeptidase activity. Lacks dipeptidyl-peptidase IV type activity.</text>
</comment>
<dbReference type="Pfam" id="PF02225">
    <property type="entry name" value="PA"/>
    <property type="match status" value="1"/>
</dbReference>
<evidence type="ECO:0000256" key="15">
    <source>
        <dbReference type="ARBA" id="ARBA00081462"/>
    </source>
</evidence>
<evidence type="ECO:0000256" key="8">
    <source>
        <dbReference type="ARBA" id="ARBA00022833"/>
    </source>
</evidence>
<keyword evidence="8" id="KW-0862">Zinc</keyword>
<dbReference type="GO" id="GO:0004177">
    <property type="term" value="F:aminopeptidase activity"/>
    <property type="evidence" value="ECO:0007669"/>
    <property type="project" value="UniProtKB-KW"/>
</dbReference>
<sequence length="788" mass="87950">IYLLSRNMPASSSGYQPARSHAYTKWDTEKDEVTVDYKKVGEDGDGTWFSGRKGAIIKGLIVIVVFFVGLVIGYVIRRGVHENSSKPNTPCLYGTPMIKDFSDDASFDLVSGIEAKSIEQDLKEFTTAVHIAGTEKSNELGDLISSIWKENKLMEVSKKSYDVLLSYPDYFDKPNKVEILDGAEGVVYECNTKAPRDSFHPELRPFNAYSPNGTAQGELVYANYGRLEDFAHIASKGVNISGAIVVMRYGKIYRGNKVQHATDQGAIGVILYSDPEDKAMDPSKLYPNGWLMPDYAVERGSILPSITGDPLTPDIPAVSGAYRLPISKANLPTIPVQPISYKDAYALLSKMSGPAGREDFQGGFNFSYNIGPGYTQQYTNWTVKLEVNNKLEMRKVTNIIGVIKGIVEPDRYVIVGCHHDAWTYGGVDPNTGTALMSQLIKSLGEIEDEDWRPRRTLIFASWDAEEFGLIGSYEWVEDNMKQLASKAVAYINLDGAIRGNYTFTASASPLMRHVLYDATRDVLCADQDHPDMSVYEMWKMHDPVNSSDLHTLPKVSLIGSGSDQSAFVNTLGVPSLWPVYRHNFKAYPFQTPPAYHTSLDTYRYVKNFIDPHFMIHETMGKVVAEIVLRLVDSAKLPVDVRDYRDTVWKAYNDTKDQYASHLNNKNIKLDGLYSAVREFGVAADMFAIKYQKLSITKTLELRRRNDQVMLLSRAFILPSGLPGRPQLKNLLLSPSSYNTYGSSLFPGLSDTIYEATTSGDWEPVKQQLSALIIALHSARNILSEETLP</sequence>
<evidence type="ECO:0000256" key="11">
    <source>
        <dbReference type="ARBA" id="ARBA00023157"/>
    </source>
</evidence>
<keyword evidence="4" id="KW-0031">Aminopeptidase</keyword>
<evidence type="ECO:0000256" key="14">
    <source>
        <dbReference type="ARBA" id="ARBA00068168"/>
    </source>
</evidence>
<dbReference type="FunFam" id="3.40.630.10:FF:000101">
    <property type="entry name" value="N-acetylated alpha-linked acidic dipeptidase like 1"/>
    <property type="match status" value="1"/>
</dbReference>
<evidence type="ECO:0000256" key="10">
    <source>
        <dbReference type="ARBA" id="ARBA00023049"/>
    </source>
</evidence>
<protein>
    <recommendedName>
        <fullName evidence="14">Aminopeptidase NAALADL1</fullName>
    </recommendedName>
    <alternativeName>
        <fullName evidence="15">N-acetylated-alpha-linked acidic dipeptidase-like protein</fullName>
    </alternativeName>
</protein>
<dbReference type="SUPFAM" id="SSF53187">
    <property type="entry name" value="Zn-dependent exopeptidases"/>
    <property type="match status" value="1"/>
</dbReference>
<feature type="domain" description="Transferrin receptor-like dimerisation" evidence="18">
    <location>
        <begin position="668"/>
        <end position="782"/>
    </location>
</feature>
<evidence type="ECO:0000256" key="1">
    <source>
        <dbReference type="ARBA" id="ARBA00001947"/>
    </source>
</evidence>
<keyword evidence="16" id="KW-0472">Membrane</keyword>
<evidence type="ECO:0000256" key="5">
    <source>
        <dbReference type="ARBA" id="ARBA00022670"/>
    </source>
</evidence>
<comment type="similarity">
    <text evidence="3">Belongs to the peptidase M28 family. M28B subfamily.</text>
</comment>
<evidence type="ECO:0000313" key="20">
    <source>
        <dbReference type="EMBL" id="CAH1773061.1"/>
    </source>
</evidence>
<comment type="caution">
    <text evidence="20">The sequence shown here is derived from an EMBL/GenBank/DDBJ whole genome shotgun (WGS) entry which is preliminary data.</text>
</comment>
<keyword evidence="7" id="KW-0378">Hydrolase</keyword>
<dbReference type="Proteomes" id="UP000749559">
    <property type="component" value="Unassembled WGS sequence"/>
</dbReference>
<keyword evidence="12" id="KW-0325">Glycoprotein</keyword>
<feature type="domain" description="PA" evidence="17">
    <location>
        <begin position="216"/>
        <end position="298"/>
    </location>
</feature>
<organism evidence="20 21">
    <name type="scientific">Owenia fusiformis</name>
    <name type="common">Polychaete worm</name>
    <dbReference type="NCBI Taxonomy" id="6347"/>
    <lineage>
        <taxon>Eukaryota</taxon>
        <taxon>Metazoa</taxon>
        <taxon>Spiralia</taxon>
        <taxon>Lophotrochozoa</taxon>
        <taxon>Annelida</taxon>
        <taxon>Polychaeta</taxon>
        <taxon>Sedentaria</taxon>
        <taxon>Canalipalpata</taxon>
        <taxon>Sabellida</taxon>
        <taxon>Oweniida</taxon>
        <taxon>Oweniidae</taxon>
        <taxon>Owenia</taxon>
    </lineage>
</organism>
<feature type="non-terminal residue" evidence="20">
    <location>
        <position position="1"/>
    </location>
</feature>
<evidence type="ECO:0000256" key="7">
    <source>
        <dbReference type="ARBA" id="ARBA00022801"/>
    </source>
</evidence>
<evidence type="ECO:0000259" key="19">
    <source>
        <dbReference type="Pfam" id="PF04389"/>
    </source>
</evidence>
<dbReference type="Pfam" id="PF04253">
    <property type="entry name" value="TFR_dimer"/>
    <property type="match status" value="1"/>
</dbReference>
<dbReference type="AlphaFoldDB" id="A0A8S4MY10"/>
<reference evidence="20" key="1">
    <citation type="submission" date="2022-03" db="EMBL/GenBank/DDBJ databases">
        <authorList>
            <person name="Martin C."/>
        </authorList>
    </citation>
    <scope>NUCLEOTIDE SEQUENCE</scope>
</reference>
<keyword evidence="16" id="KW-1133">Transmembrane helix</keyword>
<keyword evidence="10" id="KW-0482">Metalloprotease</keyword>
<evidence type="ECO:0000259" key="17">
    <source>
        <dbReference type="Pfam" id="PF02225"/>
    </source>
</evidence>
<evidence type="ECO:0000256" key="12">
    <source>
        <dbReference type="ARBA" id="ARBA00023180"/>
    </source>
</evidence>
<dbReference type="GO" id="GO:0006508">
    <property type="term" value="P:proteolysis"/>
    <property type="evidence" value="ECO:0007669"/>
    <property type="project" value="UniProtKB-KW"/>
</dbReference>
<keyword evidence="6" id="KW-0479">Metal-binding</keyword>
<dbReference type="SUPFAM" id="SSF47672">
    <property type="entry name" value="Transferrin receptor-like dimerisation domain"/>
    <property type="match status" value="1"/>
</dbReference>
<keyword evidence="11" id="KW-1015">Disulfide bond</keyword>
<dbReference type="OrthoDB" id="5841748at2759"/>
<proteinExistence type="inferred from homology"/>
<dbReference type="PANTHER" id="PTHR10404">
    <property type="entry name" value="N-ACETYLATED-ALPHA-LINKED ACIDIC DIPEPTIDASE"/>
    <property type="match status" value="1"/>
</dbReference>
<dbReference type="Pfam" id="PF04389">
    <property type="entry name" value="Peptidase_M28"/>
    <property type="match status" value="1"/>
</dbReference>
<dbReference type="PANTHER" id="PTHR10404:SF46">
    <property type="entry name" value="VACUOLAR PROTEIN SORTING-ASSOCIATED PROTEIN 70"/>
    <property type="match status" value="1"/>
</dbReference>
<name>A0A8S4MY10_OWEFU</name>
<evidence type="ECO:0000256" key="3">
    <source>
        <dbReference type="ARBA" id="ARBA00005634"/>
    </source>
</evidence>
<dbReference type="GO" id="GO:0008237">
    <property type="term" value="F:metallopeptidase activity"/>
    <property type="evidence" value="ECO:0007669"/>
    <property type="project" value="UniProtKB-KW"/>
</dbReference>
<evidence type="ECO:0000256" key="9">
    <source>
        <dbReference type="ARBA" id="ARBA00022837"/>
    </source>
</evidence>
<dbReference type="Gene3D" id="3.40.630.10">
    <property type="entry name" value="Zn peptidases"/>
    <property type="match status" value="1"/>
</dbReference>
<dbReference type="GO" id="GO:0046872">
    <property type="term" value="F:metal ion binding"/>
    <property type="evidence" value="ECO:0007669"/>
    <property type="project" value="UniProtKB-KW"/>
</dbReference>
<feature type="transmembrane region" description="Helical" evidence="16">
    <location>
        <begin position="55"/>
        <end position="76"/>
    </location>
</feature>
<comment type="subcellular location">
    <subcellularLocation>
        <location evidence="2">Apical cell membrane</location>
    </subcellularLocation>
</comment>
<dbReference type="Gene3D" id="1.20.930.40">
    <property type="entry name" value="Transferrin receptor-like, dimerisation domain"/>
    <property type="match status" value="1"/>
</dbReference>
<feature type="domain" description="Peptidase M28" evidence="19">
    <location>
        <begin position="398"/>
        <end position="606"/>
    </location>
</feature>
<keyword evidence="9" id="KW-0106">Calcium</keyword>
<evidence type="ECO:0000256" key="6">
    <source>
        <dbReference type="ARBA" id="ARBA00022723"/>
    </source>
</evidence>
<dbReference type="InterPro" id="IPR046450">
    <property type="entry name" value="PA_dom_sf"/>
</dbReference>
<evidence type="ECO:0000256" key="13">
    <source>
        <dbReference type="ARBA" id="ARBA00059290"/>
    </source>
</evidence>